<dbReference type="EMBL" id="CM037617">
    <property type="protein sequence ID" value="KAH8004504.1"/>
    <property type="molecule type" value="Genomic_DNA"/>
</dbReference>
<comment type="caution">
    <text evidence="1">The sequence shown here is derived from an EMBL/GenBank/DDBJ whole genome shotgun (WGS) entry which is preliminary data.</text>
</comment>
<organism evidence="1 2">
    <name type="scientific">Sphaerodactylus townsendi</name>
    <dbReference type="NCBI Taxonomy" id="933632"/>
    <lineage>
        <taxon>Eukaryota</taxon>
        <taxon>Metazoa</taxon>
        <taxon>Chordata</taxon>
        <taxon>Craniata</taxon>
        <taxon>Vertebrata</taxon>
        <taxon>Euteleostomi</taxon>
        <taxon>Lepidosauria</taxon>
        <taxon>Squamata</taxon>
        <taxon>Bifurcata</taxon>
        <taxon>Gekkota</taxon>
        <taxon>Sphaerodactylidae</taxon>
        <taxon>Sphaerodactylus</taxon>
    </lineage>
</organism>
<name>A0ACB8FGU5_9SAUR</name>
<proteinExistence type="predicted"/>
<sequence>MSTPMVPNKSCYNLIQGNRNEMKNNNENTTVGDTNANQITSEATTSGREVGTNDLAGKTQFLNIGESENNMQLDLEQNRLHGTTGVSEFRVPTTTNKELHKDYRADGAKDTSRIVSISRGHSLSSLRINTNETFSVVLSKSDADLIQHVSKDTMPRRIEPEGIKRLSLGRSRKLMAKTEAFGKEFVGRVSGKRLLSASLDSIDTSHHLTGDTETSQKPSMDRFLGMASDGNIVRYSKSTSETKKTNGSATQVSVDSVPNFNTQSTLHPSHVDQHLTVKSNDIRSKSEAQLDHEGDKRGKPELRSPLSSQPRSLCQQKMDRLVMGEFLRCQREENNVRAQNKKDYDSEVRKVKLRHAQDDDPHLNELTDSTSNRLLSGSNYSSLGRGGRHSGSEAVNQVREKYTAEKEAQAAFSFTDDDKPSSKLTPTGIENMPDTDTGCFQAVGGHMSFAHNINPPDIKHLNDNESKLGLIEGNGVHFAGLSSDLLPRPEVFGAESVLDERSNILDNNLETTGFSNQSKKTLIAKKHVSNDPPESCKGSASTDIFVCAPTPLRPIATINANNHSTLSNGNLKDLYAFHVDKLSPTAVLPPLDGTQLLSLSPKVPNKASCNSGIPKPILIHPKGPQTSKSDGETNCFEKAEEHVETKPEVPKPKHVRPKIITYIRRNPQAINQLDHSFVPPGLPYGSTACGMPVPKETHNSNEGEMKPANILYDKFKPDFQKPRIYSSGLVVSGIKTSGHHFSQMGEKFLQENIATNGWGEGIVTNAIHFTMAAEEGFSQEHY</sequence>
<evidence type="ECO:0000313" key="1">
    <source>
        <dbReference type="EMBL" id="KAH8004504.1"/>
    </source>
</evidence>
<reference evidence="1" key="1">
    <citation type="submission" date="2021-08" db="EMBL/GenBank/DDBJ databases">
        <title>The first chromosome-level gecko genome reveals the dynamic sex chromosomes of Neotropical dwarf geckos (Sphaerodactylidae: Sphaerodactylus).</title>
        <authorList>
            <person name="Pinto B.J."/>
            <person name="Keating S.E."/>
            <person name="Gamble T."/>
        </authorList>
    </citation>
    <scope>NUCLEOTIDE SEQUENCE</scope>
    <source>
        <strain evidence="1">TG3544</strain>
    </source>
</reference>
<dbReference type="Proteomes" id="UP000827872">
    <property type="component" value="Linkage Group LG04"/>
</dbReference>
<evidence type="ECO:0000313" key="2">
    <source>
        <dbReference type="Proteomes" id="UP000827872"/>
    </source>
</evidence>
<accession>A0ACB8FGU5</accession>
<protein>
    <submittedName>
        <fullName evidence="1">Uncharacterized protein</fullName>
    </submittedName>
</protein>
<gene>
    <name evidence="1" type="ORF">K3G42_012851</name>
</gene>
<keyword evidence="2" id="KW-1185">Reference proteome</keyword>